<feature type="transmembrane region" description="Helical" evidence="11">
    <location>
        <begin position="117"/>
        <end position="134"/>
    </location>
</feature>
<keyword evidence="14" id="KW-1185">Reference proteome</keyword>
<dbReference type="AlphaFoldDB" id="A0A060SK15"/>
<evidence type="ECO:0000256" key="1">
    <source>
        <dbReference type="ARBA" id="ARBA00002978"/>
    </source>
</evidence>
<dbReference type="Proteomes" id="UP000029665">
    <property type="component" value="Unassembled WGS sequence"/>
</dbReference>
<feature type="transmembrane region" description="Helical" evidence="11">
    <location>
        <begin position="218"/>
        <end position="239"/>
    </location>
</feature>
<feature type="transmembrane region" description="Helical" evidence="11">
    <location>
        <begin position="77"/>
        <end position="96"/>
    </location>
</feature>
<evidence type="ECO:0000256" key="7">
    <source>
        <dbReference type="ARBA" id="ARBA00022989"/>
    </source>
</evidence>
<dbReference type="HOGENOM" id="CLU_021545_1_0_1"/>
<feature type="region of interest" description="Disordered" evidence="10">
    <location>
        <begin position="1"/>
        <end position="55"/>
    </location>
</feature>
<dbReference type="PANTHER" id="PTHR47549:SF2">
    <property type="entry name" value="GOLGI APPARATUS MEMBRANE PROTEIN TVP38"/>
    <property type="match status" value="1"/>
</dbReference>
<dbReference type="EMBL" id="CCBP010000182">
    <property type="protein sequence ID" value="CDO74541.1"/>
    <property type="molecule type" value="Genomic_DNA"/>
</dbReference>
<comment type="similarity">
    <text evidence="3">Belongs to the TVP38/TMEM64 family.</text>
</comment>
<feature type="domain" description="VTT" evidence="12">
    <location>
        <begin position="136"/>
        <end position="250"/>
    </location>
</feature>
<comment type="function">
    <text evidence="1">Golgi membrane protein involved in vesicular trafficking and spindle migration.</text>
</comment>
<reference evidence="13" key="1">
    <citation type="submission" date="2014-01" db="EMBL/GenBank/DDBJ databases">
        <title>The genome of the white-rot fungus Pycnoporus cinnabarinus: a basidiomycete model with a versatile arsenal for lignocellulosic biomass breakdown.</title>
        <authorList>
            <person name="Levasseur A."/>
            <person name="Lomascolo A."/>
            <person name="Ruiz-Duenas F.J."/>
            <person name="Uzan E."/>
            <person name="Piumi F."/>
            <person name="Kues U."/>
            <person name="Ram A.F.J."/>
            <person name="Murat C."/>
            <person name="Haon M."/>
            <person name="Benoit I."/>
            <person name="Arfi Y."/>
            <person name="Chevret D."/>
            <person name="Drula E."/>
            <person name="Kwon M.J."/>
            <person name="Gouret P."/>
            <person name="Lesage-Meessen L."/>
            <person name="Lombard V."/>
            <person name="Mariette J."/>
            <person name="Noirot C."/>
            <person name="Park J."/>
            <person name="Patyshakuliyeva A."/>
            <person name="Wieneger R.A.B."/>
            <person name="Wosten H.A.B."/>
            <person name="Martin F."/>
            <person name="Coutinho P.M."/>
            <person name="de Vries R."/>
            <person name="Martinez A.T."/>
            <person name="Klopp C."/>
            <person name="Pontarotti P."/>
            <person name="Henrissat B."/>
            <person name="Record E."/>
        </authorList>
    </citation>
    <scope>NUCLEOTIDE SEQUENCE [LARGE SCALE GENOMIC DNA]</scope>
    <source>
        <strain evidence="13">BRFM137</strain>
    </source>
</reference>
<evidence type="ECO:0000256" key="4">
    <source>
        <dbReference type="ARBA" id="ARBA00013533"/>
    </source>
</evidence>
<proteinExistence type="inferred from homology"/>
<dbReference type="InterPro" id="IPR051076">
    <property type="entry name" value="Golgi_membrane_TVP38/TMEM64"/>
</dbReference>
<evidence type="ECO:0000256" key="6">
    <source>
        <dbReference type="ARBA" id="ARBA00022692"/>
    </source>
</evidence>
<evidence type="ECO:0000256" key="5">
    <source>
        <dbReference type="ARBA" id="ARBA00020673"/>
    </source>
</evidence>
<feature type="transmembrane region" description="Helical" evidence="11">
    <location>
        <begin position="146"/>
        <end position="174"/>
    </location>
</feature>
<evidence type="ECO:0000313" key="13">
    <source>
        <dbReference type="EMBL" id="CDO74541.1"/>
    </source>
</evidence>
<keyword evidence="6 11" id="KW-0812">Transmembrane</keyword>
<evidence type="ECO:0000256" key="2">
    <source>
        <dbReference type="ARBA" id="ARBA00004653"/>
    </source>
</evidence>
<dbReference type="STRING" id="5643.A0A060SK15"/>
<evidence type="ECO:0000256" key="9">
    <source>
        <dbReference type="ARBA" id="ARBA00023136"/>
    </source>
</evidence>
<gene>
    <name evidence="13" type="ORF">BN946_scf184641.g7</name>
</gene>
<accession>A0A060SK15</accession>
<dbReference type="OrthoDB" id="166803at2759"/>
<evidence type="ECO:0000256" key="8">
    <source>
        <dbReference type="ARBA" id="ARBA00023034"/>
    </source>
</evidence>
<sequence length="314" mass="34974">MSTTSVHPRPCDSYLSTAPHQDIEEDKAVPQVDVRYLTRTPSPTPSESEALSSEKKRRPGLLLNLLDPGKLKNPRELLRIAITAAVVALLILFVVYQQNIVNWLKPFANWMRRTPGGWLIPIAILILLSFPPLFGHEIIAILVGDVWGVGIGFGIVAAGTILGELATYMVFRWFCMARGRKMEEKKVKYALLAEVIRRGGFLMAVVVRYSAIPGHLTTAVFATCGMNVFIFLGAAFLSLPKQLATVYLGDAQSSDASSRTTRTIKTIVIIATILITIFAMRYVRSETEKVKEAVVYRRRKASTTLRAYELLRNH</sequence>
<keyword evidence="9 11" id="KW-0472">Membrane</keyword>
<feature type="compositionally biased region" description="Polar residues" evidence="10">
    <location>
        <begin position="39"/>
        <end position="51"/>
    </location>
</feature>
<comment type="subcellular location">
    <subcellularLocation>
        <location evidence="2">Golgi apparatus membrane</location>
        <topology evidence="2">Multi-pass membrane protein</topology>
    </subcellularLocation>
</comment>
<dbReference type="InterPro" id="IPR032816">
    <property type="entry name" value="VTT_dom"/>
</dbReference>
<comment type="caution">
    <text evidence="13">The sequence shown here is derived from an EMBL/GenBank/DDBJ whole genome shotgun (WGS) entry which is preliminary data.</text>
</comment>
<evidence type="ECO:0000256" key="3">
    <source>
        <dbReference type="ARBA" id="ARBA00008640"/>
    </source>
</evidence>
<evidence type="ECO:0000313" key="14">
    <source>
        <dbReference type="Proteomes" id="UP000029665"/>
    </source>
</evidence>
<organism evidence="13 14">
    <name type="scientific">Pycnoporus cinnabarinus</name>
    <name type="common">Cinnabar-red polypore</name>
    <name type="synonym">Trametes cinnabarina</name>
    <dbReference type="NCBI Taxonomy" id="5643"/>
    <lineage>
        <taxon>Eukaryota</taxon>
        <taxon>Fungi</taxon>
        <taxon>Dikarya</taxon>
        <taxon>Basidiomycota</taxon>
        <taxon>Agaricomycotina</taxon>
        <taxon>Agaricomycetes</taxon>
        <taxon>Polyporales</taxon>
        <taxon>Polyporaceae</taxon>
        <taxon>Trametes</taxon>
    </lineage>
</organism>
<dbReference type="Pfam" id="PF09335">
    <property type="entry name" value="VTT_dom"/>
    <property type="match status" value="1"/>
</dbReference>
<dbReference type="PANTHER" id="PTHR47549">
    <property type="entry name" value="GOLGI APPARATUS MEMBRANE PROTEIN TVP38-RELATED"/>
    <property type="match status" value="1"/>
</dbReference>
<keyword evidence="8" id="KW-0333">Golgi apparatus</keyword>
<dbReference type="OMA" id="RWFCMAR"/>
<evidence type="ECO:0000259" key="12">
    <source>
        <dbReference type="Pfam" id="PF09335"/>
    </source>
</evidence>
<evidence type="ECO:0000256" key="10">
    <source>
        <dbReference type="SAM" id="MobiDB-lite"/>
    </source>
</evidence>
<keyword evidence="7 11" id="KW-1133">Transmembrane helix</keyword>
<protein>
    <recommendedName>
        <fullName evidence="4">Golgi apparatus membrane protein TVP38</fullName>
    </recommendedName>
    <alternativeName>
        <fullName evidence="5">Golgi apparatus membrane protein tvp38</fullName>
    </alternativeName>
</protein>
<dbReference type="GO" id="GO:0000139">
    <property type="term" value="C:Golgi membrane"/>
    <property type="evidence" value="ECO:0007669"/>
    <property type="project" value="UniProtKB-SubCell"/>
</dbReference>
<evidence type="ECO:0000256" key="11">
    <source>
        <dbReference type="SAM" id="Phobius"/>
    </source>
</evidence>
<feature type="transmembrane region" description="Helical" evidence="11">
    <location>
        <begin position="266"/>
        <end position="283"/>
    </location>
</feature>
<name>A0A060SK15_PYCCI</name>